<dbReference type="RefSeq" id="WP_279634680.1">
    <property type="nucleotide sequence ID" value="NZ_MUBM01000086.1"/>
</dbReference>
<name>A0ABV1WD58_9ACTN</name>
<feature type="region of interest" description="Disordered" evidence="2">
    <location>
        <begin position="108"/>
        <end position="140"/>
    </location>
</feature>
<comment type="caution">
    <text evidence="3">The sequence shown here is derived from an EMBL/GenBank/DDBJ whole genome shotgun (WGS) entry which is preliminary data.</text>
</comment>
<dbReference type="Gene3D" id="3.40.50.720">
    <property type="entry name" value="NAD(P)-binding Rossmann-like Domain"/>
    <property type="match status" value="1"/>
</dbReference>
<keyword evidence="4" id="KW-1185">Reference proteome</keyword>
<dbReference type="InterPro" id="IPR036291">
    <property type="entry name" value="NAD(P)-bd_dom_sf"/>
</dbReference>
<proteinExistence type="inferred from homology"/>
<feature type="region of interest" description="Disordered" evidence="2">
    <location>
        <begin position="1"/>
        <end position="45"/>
    </location>
</feature>
<gene>
    <name evidence="3" type="ORF">ABT317_35135</name>
</gene>
<evidence type="ECO:0000313" key="3">
    <source>
        <dbReference type="EMBL" id="MER6982067.1"/>
    </source>
</evidence>
<accession>A0ABV1WD58</accession>
<comment type="similarity">
    <text evidence="1">Belongs to the short-chain dehydrogenases/reductases (SDR) family.</text>
</comment>
<evidence type="ECO:0000313" key="4">
    <source>
        <dbReference type="Proteomes" id="UP001458415"/>
    </source>
</evidence>
<feature type="compositionally biased region" description="Basic residues" evidence="2">
    <location>
        <begin position="15"/>
        <end position="36"/>
    </location>
</feature>
<feature type="compositionally biased region" description="Polar residues" evidence="2">
    <location>
        <begin position="76"/>
        <end position="88"/>
    </location>
</feature>
<dbReference type="InterPro" id="IPR002347">
    <property type="entry name" value="SDR_fam"/>
</dbReference>
<evidence type="ECO:0000256" key="2">
    <source>
        <dbReference type="SAM" id="MobiDB-lite"/>
    </source>
</evidence>
<dbReference type="PANTHER" id="PTHR43943">
    <property type="entry name" value="DEHYDROGENASE/REDUCTASE (SDR FAMILY) MEMBER 4"/>
    <property type="match status" value="1"/>
</dbReference>
<dbReference type="Pfam" id="PF13561">
    <property type="entry name" value="adh_short_C2"/>
    <property type="match status" value="1"/>
</dbReference>
<organism evidence="3 4">
    <name type="scientific">Streptomyces carpinensis</name>
    <dbReference type="NCBI Taxonomy" id="66369"/>
    <lineage>
        <taxon>Bacteria</taxon>
        <taxon>Bacillati</taxon>
        <taxon>Actinomycetota</taxon>
        <taxon>Actinomycetes</taxon>
        <taxon>Kitasatosporales</taxon>
        <taxon>Streptomycetaceae</taxon>
        <taxon>Streptomyces</taxon>
    </lineage>
</organism>
<protein>
    <submittedName>
        <fullName evidence="3">SDR family oxidoreductase</fullName>
    </submittedName>
</protein>
<evidence type="ECO:0000256" key="1">
    <source>
        <dbReference type="ARBA" id="ARBA00006484"/>
    </source>
</evidence>
<dbReference type="PANTHER" id="PTHR43943:SF2">
    <property type="entry name" value="DEHYDROGENASE_REDUCTASE 4"/>
    <property type="match status" value="1"/>
</dbReference>
<feature type="region of interest" description="Disordered" evidence="2">
    <location>
        <begin position="61"/>
        <end position="91"/>
    </location>
</feature>
<dbReference type="EMBL" id="JBEPCU010000929">
    <property type="protein sequence ID" value="MER6982067.1"/>
    <property type="molecule type" value="Genomic_DNA"/>
</dbReference>
<reference evidence="3 4" key="1">
    <citation type="submission" date="2024-06" db="EMBL/GenBank/DDBJ databases">
        <title>The Natural Products Discovery Center: Release of the First 8490 Sequenced Strains for Exploring Actinobacteria Biosynthetic Diversity.</title>
        <authorList>
            <person name="Kalkreuter E."/>
            <person name="Kautsar S.A."/>
            <person name="Yang D."/>
            <person name="Bader C.D."/>
            <person name="Teijaro C.N."/>
            <person name="Fluegel L."/>
            <person name="Davis C.M."/>
            <person name="Simpson J.R."/>
            <person name="Lauterbach L."/>
            <person name="Steele A.D."/>
            <person name="Gui C."/>
            <person name="Meng S."/>
            <person name="Li G."/>
            <person name="Viehrig K."/>
            <person name="Ye F."/>
            <person name="Su P."/>
            <person name="Kiefer A.F."/>
            <person name="Nichols A."/>
            <person name="Cepeda A.J."/>
            <person name="Yan W."/>
            <person name="Fan B."/>
            <person name="Jiang Y."/>
            <person name="Adhikari A."/>
            <person name="Zheng C.-J."/>
            <person name="Schuster L."/>
            <person name="Cowan T.M."/>
            <person name="Smanski M.J."/>
            <person name="Chevrette M.G."/>
            <person name="De Carvalho L.P.S."/>
            <person name="Shen B."/>
        </authorList>
    </citation>
    <scope>NUCLEOTIDE SEQUENCE [LARGE SCALE GENOMIC DNA]</scope>
    <source>
        <strain evidence="3 4">NPDC000634</strain>
    </source>
</reference>
<dbReference type="SUPFAM" id="SSF51735">
    <property type="entry name" value="NAD(P)-binding Rossmann-fold domains"/>
    <property type="match status" value="1"/>
</dbReference>
<dbReference type="Proteomes" id="UP001458415">
    <property type="component" value="Unassembled WGS sequence"/>
</dbReference>
<sequence length="140" mass="15521">MAALTGRTALVTGAGRRHRPGHRPPSRRRRDTRRRPLRDQRKSCTLAKRLGPRQITINAVAPDHVKTDMNKHRWNTPESETAHAQHSVFNRMGDPSDFADIIAFLASDTAAGSPAKPSTRPAARTSEHNRAAAPPFVHEL</sequence>